<accession>A0A848LYF0</accession>
<dbReference type="GO" id="GO:0016740">
    <property type="term" value="F:transferase activity"/>
    <property type="evidence" value="ECO:0007669"/>
    <property type="project" value="UniProtKB-KW"/>
</dbReference>
<comment type="caution">
    <text evidence="1">The sequence shown here is derived from an EMBL/GenBank/DDBJ whole genome shotgun (WGS) entry which is preliminary data.</text>
</comment>
<dbReference type="RefSeq" id="WP_343073629.1">
    <property type="nucleotide sequence ID" value="NZ_JABBJJ010000448.1"/>
</dbReference>
<protein>
    <submittedName>
        <fullName evidence="1">Nucleotidyltransferase family protein</fullName>
    </submittedName>
</protein>
<keyword evidence="2" id="KW-1185">Reference proteome</keyword>
<dbReference type="InterPro" id="IPR039498">
    <property type="entry name" value="NTP_transf_5"/>
</dbReference>
<name>A0A848LYF0_9BACT</name>
<evidence type="ECO:0000313" key="1">
    <source>
        <dbReference type="EMBL" id="NMO22630.1"/>
    </source>
</evidence>
<keyword evidence="1" id="KW-0808">Transferase</keyword>
<organism evidence="1 2">
    <name type="scientific">Pyxidicoccus fallax</name>
    <dbReference type="NCBI Taxonomy" id="394095"/>
    <lineage>
        <taxon>Bacteria</taxon>
        <taxon>Pseudomonadati</taxon>
        <taxon>Myxococcota</taxon>
        <taxon>Myxococcia</taxon>
        <taxon>Myxococcales</taxon>
        <taxon>Cystobacterineae</taxon>
        <taxon>Myxococcaceae</taxon>
        <taxon>Pyxidicoccus</taxon>
    </lineage>
</organism>
<reference evidence="1 2" key="1">
    <citation type="submission" date="2020-04" db="EMBL/GenBank/DDBJ databases">
        <title>Draft genome of Pyxidicoccus fallax type strain.</title>
        <authorList>
            <person name="Whitworth D.E."/>
        </authorList>
    </citation>
    <scope>NUCLEOTIDE SEQUENCE [LARGE SCALE GENOMIC DNA]</scope>
    <source>
        <strain evidence="1 2">DSM 14698</strain>
    </source>
</reference>
<evidence type="ECO:0000313" key="2">
    <source>
        <dbReference type="Proteomes" id="UP000518300"/>
    </source>
</evidence>
<feature type="non-terminal residue" evidence="1">
    <location>
        <position position="175"/>
    </location>
</feature>
<sequence>MDARALGALLRSWPRAPEHPAPEGLEADGLVRAAVHHGLAGFVDHAVDRAGWVLPGEARALLRRESLTGAARGMRVKALLVRSLEALASVGVVPVLLKGYGLALRLYPDPLQRATTDVDLLVARGEVDVAVRALTGLGLSVRAADAGRHGEEDSHHVELAGPAGLVELHFRALAG</sequence>
<proteinExistence type="predicted"/>
<dbReference type="EMBL" id="JABBJJ010000448">
    <property type="protein sequence ID" value="NMO22630.1"/>
    <property type="molecule type" value="Genomic_DNA"/>
</dbReference>
<dbReference type="AlphaFoldDB" id="A0A848LYF0"/>
<dbReference type="Pfam" id="PF14907">
    <property type="entry name" value="NTP_transf_5"/>
    <property type="match status" value="1"/>
</dbReference>
<gene>
    <name evidence="1" type="ORF">HG543_48410</name>
</gene>
<dbReference type="Proteomes" id="UP000518300">
    <property type="component" value="Unassembled WGS sequence"/>
</dbReference>